<dbReference type="RefSeq" id="WP_192461981.1">
    <property type="nucleotide sequence ID" value="NZ_JACYFJ010000002.1"/>
</dbReference>
<keyword evidence="5" id="KW-1185">Reference proteome</keyword>
<gene>
    <name evidence="4" type="ORF">ACFOUT_15460</name>
</gene>
<protein>
    <submittedName>
        <fullName evidence="4">Helix-turn-helix domain-containing protein</fullName>
    </submittedName>
</protein>
<sequence length="349" mass="40642">MKSISVQSLPLRQVIQNLSKQLGTSYIDRCEEYILKLPPEIGKGEIRGINFNGGLGILLYDCLFNEDLEIKFVVNEIHPLKFLYCLEGKLFHRFENENTQHEIEQYQEAIVASERNNGHVLQFKKNIKTKIYSLEIARESFIRKIDCDLKNVGSNLYDLFNDVKAINAFYHNGFYSLQLASIFKEMENFKEENFIRKLFLEGKAYEVLTKQIQLYLDDQKGNNNTLLLRRSEVKQIEITAKHIEQNLSNLSSIQEIASEVGLNVNKLQEGFRYLFGTTVKEFIKEKRYSKIQELLVNTDLQISEISDLVGISSKSYISKIFKERTGMTPQEFRVDYKEALSSKIRTIRE</sequence>
<dbReference type="SUPFAM" id="SSF46689">
    <property type="entry name" value="Homeodomain-like"/>
    <property type="match status" value="1"/>
</dbReference>
<dbReference type="PROSITE" id="PS01124">
    <property type="entry name" value="HTH_ARAC_FAMILY_2"/>
    <property type="match status" value="1"/>
</dbReference>
<dbReference type="PANTHER" id="PTHR47893:SF1">
    <property type="entry name" value="REGULATORY PROTEIN PCHR"/>
    <property type="match status" value="1"/>
</dbReference>
<evidence type="ECO:0000256" key="2">
    <source>
        <dbReference type="ARBA" id="ARBA00023163"/>
    </source>
</evidence>
<dbReference type="Proteomes" id="UP001595814">
    <property type="component" value="Unassembled WGS sequence"/>
</dbReference>
<evidence type="ECO:0000313" key="4">
    <source>
        <dbReference type="EMBL" id="MFC4097288.1"/>
    </source>
</evidence>
<feature type="domain" description="HTH araC/xylS-type" evidence="3">
    <location>
        <begin position="237"/>
        <end position="335"/>
    </location>
</feature>
<dbReference type="PANTHER" id="PTHR47893">
    <property type="entry name" value="REGULATORY PROTEIN PCHR"/>
    <property type="match status" value="1"/>
</dbReference>
<reference evidence="5" key="1">
    <citation type="journal article" date="2019" name="Int. J. Syst. Evol. Microbiol.">
        <title>The Global Catalogue of Microorganisms (GCM) 10K type strain sequencing project: providing services to taxonomists for standard genome sequencing and annotation.</title>
        <authorList>
            <consortium name="The Broad Institute Genomics Platform"/>
            <consortium name="The Broad Institute Genome Sequencing Center for Infectious Disease"/>
            <person name="Wu L."/>
            <person name="Ma J."/>
        </authorList>
    </citation>
    <scope>NUCLEOTIDE SEQUENCE [LARGE SCALE GENOMIC DNA]</scope>
    <source>
        <strain evidence="5">CECT 7477</strain>
    </source>
</reference>
<evidence type="ECO:0000313" key="5">
    <source>
        <dbReference type="Proteomes" id="UP001595814"/>
    </source>
</evidence>
<keyword evidence="1" id="KW-0805">Transcription regulation</keyword>
<comment type="caution">
    <text evidence="4">The sequence shown here is derived from an EMBL/GenBank/DDBJ whole genome shotgun (WGS) entry which is preliminary data.</text>
</comment>
<dbReference type="InterPro" id="IPR009057">
    <property type="entry name" value="Homeodomain-like_sf"/>
</dbReference>
<evidence type="ECO:0000256" key="1">
    <source>
        <dbReference type="ARBA" id="ARBA00023015"/>
    </source>
</evidence>
<dbReference type="SMART" id="SM00342">
    <property type="entry name" value="HTH_ARAC"/>
    <property type="match status" value="1"/>
</dbReference>
<name>A0ABV8JQW6_9FLAO</name>
<evidence type="ECO:0000259" key="3">
    <source>
        <dbReference type="PROSITE" id="PS01124"/>
    </source>
</evidence>
<dbReference type="Pfam" id="PF12833">
    <property type="entry name" value="HTH_18"/>
    <property type="match status" value="1"/>
</dbReference>
<proteinExistence type="predicted"/>
<dbReference type="InterPro" id="IPR053142">
    <property type="entry name" value="PchR_regulatory_protein"/>
</dbReference>
<organism evidence="4 5">
    <name type="scientific">Euzebyella saccharophila</name>
    <dbReference type="NCBI Taxonomy" id="679664"/>
    <lineage>
        <taxon>Bacteria</taxon>
        <taxon>Pseudomonadati</taxon>
        <taxon>Bacteroidota</taxon>
        <taxon>Flavobacteriia</taxon>
        <taxon>Flavobacteriales</taxon>
        <taxon>Flavobacteriaceae</taxon>
        <taxon>Euzebyella</taxon>
    </lineage>
</organism>
<dbReference type="EMBL" id="JBHSAW010000010">
    <property type="protein sequence ID" value="MFC4097288.1"/>
    <property type="molecule type" value="Genomic_DNA"/>
</dbReference>
<accession>A0ABV8JQW6</accession>
<dbReference type="InterPro" id="IPR018060">
    <property type="entry name" value="HTH_AraC"/>
</dbReference>
<dbReference type="Gene3D" id="1.10.10.60">
    <property type="entry name" value="Homeodomain-like"/>
    <property type="match status" value="2"/>
</dbReference>
<keyword evidence="2" id="KW-0804">Transcription</keyword>